<dbReference type="PROSITE" id="PS51176">
    <property type="entry name" value="PDH_ADH"/>
    <property type="match status" value="1"/>
</dbReference>
<dbReference type="Gene3D" id="3.40.50.720">
    <property type="entry name" value="NAD(P)-binding Rossmann-like Domain"/>
    <property type="match status" value="1"/>
</dbReference>
<dbReference type="InterPro" id="IPR046826">
    <property type="entry name" value="PDH_N"/>
</dbReference>
<protein>
    <submittedName>
        <fullName evidence="4">Prephenate dehydrogenase</fullName>
    </submittedName>
</protein>
<dbReference type="SUPFAM" id="SSF48179">
    <property type="entry name" value="6-phosphogluconate dehydrogenase C-terminal domain-like"/>
    <property type="match status" value="1"/>
</dbReference>
<dbReference type="Pfam" id="PF02153">
    <property type="entry name" value="PDH_N"/>
    <property type="match status" value="1"/>
</dbReference>
<dbReference type="Gene3D" id="1.10.3660.10">
    <property type="entry name" value="6-phosphogluconate dehydrogenase C-terminal like domain"/>
    <property type="match status" value="1"/>
</dbReference>
<dbReference type="GO" id="GO:0006571">
    <property type="term" value="P:tyrosine biosynthetic process"/>
    <property type="evidence" value="ECO:0007669"/>
    <property type="project" value="InterPro"/>
</dbReference>
<proteinExistence type="inferred from homology"/>
<evidence type="ECO:0000313" key="4">
    <source>
        <dbReference type="EMBL" id="MPY31077.1"/>
    </source>
</evidence>
<dbReference type="Proteomes" id="UP000325849">
    <property type="component" value="Unassembled WGS sequence"/>
</dbReference>
<dbReference type="GO" id="GO:0070403">
    <property type="term" value="F:NAD+ binding"/>
    <property type="evidence" value="ECO:0007669"/>
    <property type="project" value="InterPro"/>
</dbReference>
<dbReference type="EMBL" id="VJZD01000018">
    <property type="protein sequence ID" value="MPY31077.1"/>
    <property type="molecule type" value="Genomic_DNA"/>
</dbReference>
<reference evidence="4 5" key="1">
    <citation type="submission" date="2019-07" db="EMBL/GenBank/DDBJ databases">
        <title>New species of Amycolatopsis and Streptomyces.</title>
        <authorList>
            <person name="Duangmal K."/>
            <person name="Teo W.F.A."/>
            <person name="Lipun K."/>
        </authorList>
    </citation>
    <scope>NUCLEOTIDE SEQUENCE [LARGE SCALE GENOMIC DNA]</scope>
    <source>
        <strain evidence="4 5">NBRC 109810</strain>
    </source>
</reference>
<evidence type="ECO:0000259" key="3">
    <source>
        <dbReference type="PROSITE" id="PS51176"/>
    </source>
</evidence>
<feature type="domain" description="Prephenate/arogenate dehydrogenase" evidence="3">
    <location>
        <begin position="13"/>
        <end position="295"/>
    </location>
</feature>
<keyword evidence="5" id="KW-1185">Reference proteome</keyword>
<keyword evidence="2" id="KW-0560">Oxidoreductase</keyword>
<evidence type="ECO:0000256" key="1">
    <source>
        <dbReference type="ARBA" id="ARBA00007964"/>
    </source>
</evidence>
<dbReference type="InterPro" id="IPR036291">
    <property type="entry name" value="NAD(P)-bd_dom_sf"/>
</dbReference>
<dbReference type="RefSeq" id="WP_152885883.1">
    <property type="nucleotide sequence ID" value="NZ_VJZD01000018.1"/>
</dbReference>
<dbReference type="InterPro" id="IPR046825">
    <property type="entry name" value="PDH_C"/>
</dbReference>
<dbReference type="OrthoDB" id="4149052at2"/>
<sequence>MSTHPSAPAGSGLRRCVVAGGSGAVGRLFTAMLADAGLDVCAVDPEAPVSGRTDVRLLKGDITAPDDAVRAELAGCDLLVLAVPEPVALDAVGALAGVLPRGALLADTLSVKSRVAEAVTARLPEHQAVGLNPMFAPALGLPGRPVAAVVLRDGPLVEELLALVSGGGGRVVRMDAERHDRLAAASQALTHATVLAFGHALAELGADIGELAAVAPPPHTTLLALLARIASGTPEVYWDIQSANPYAEDARAALAHGVDGLRDLARDGDEQDFERQLHRLAAVFGDRRDHFGDVCAGLFTALPALSPADPEENT</sequence>
<accession>A0A5N8V7D2</accession>
<dbReference type="InterPro" id="IPR050812">
    <property type="entry name" value="Preph/Arog_dehydrog"/>
</dbReference>
<dbReference type="InterPro" id="IPR003099">
    <property type="entry name" value="Prephen_DH"/>
</dbReference>
<gene>
    <name evidence="4" type="ORF">FNH09_07000</name>
</gene>
<name>A0A5N8V7D2_9ACTN</name>
<dbReference type="PANTHER" id="PTHR21363">
    <property type="entry name" value="PREPHENATE DEHYDROGENASE"/>
    <property type="match status" value="1"/>
</dbReference>
<dbReference type="Pfam" id="PF20463">
    <property type="entry name" value="PDH_C"/>
    <property type="match status" value="1"/>
</dbReference>
<comment type="caution">
    <text evidence="4">The sequence shown here is derived from an EMBL/GenBank/DDBJ whole genome shotgun (WGS) entry which is preliminary data.</text>
</comment>
<dbReference type="GO" id="GO:0004665">
    <property type="term" value="F:prephenate dehydrogenase (NADP+) activity"/>
    <property type="evidence" value="ECO:0007669"/>
    <property type="project" value="InterPro"/>
</dbReference>
<evidence type="ECO:0000256" key="2">
    <source>
        <dbReference type="ARBA" id="ARBA00023002"/>
    </source>
</evidence>
<dbReference type="PANTHER" id="PTHR21363:SF0">
    <property type="entry name" value="PREPHENATE DEHYDROGENASE [NADP(+)]"/>
    <property type="match status" value="1"/>
</dbReference>
<dbReference type="AlphaFoldDB" id="A0A5N8V7D2"/>
<comment type="similarity">
    <text evidence="1">Belongs to the prephenate/arogenate dehydrogenase family.</text>
</comment>
<dbReference type="GO" id="GO:0008977">
    <property type="term" value="F:prephenate dehydrogenase (NAD+) activity"/>
    <property type="evidence" value="ECO:0007669"/>
    <property type="project" value="InterPro"/>
</dbReference>
<evidence type="ECO:0000313" key="5">
    <source>
        <dbReference type="Proteomes" id="UP000325849"/>
    </source>
</evidence>
<dbReference type="SUPFAM" id="SSF51735">
    <property type="entry name" value="NAD(P)-binding Rossmann-fold domains"/>
    <property type="match status" value="1"/>
</dbReference>
<organism evidence="4 5">
    <name type="scientific">Streptomyces adustus</name>
    <dbReference type="NCBI Taxonomy" id="1609272"/>
    <lineage>
        <taxon>Bacteria</taxon>
        <taxon>Bacillati</taxon>
        <taxon>Actinomycetota</taxon>
        <taxon>Actinomycetes</taxon>
        <taxon>Kitasatosporales</taxon>
        <taxon>Streptomycetaceae</taxon>
        <taxon>Streptomyces</taxon>
    </lineage>
</organism>
<dbReference type="InterPro" id="IPR008927">
    <property type="entry name" value="6-PGluconate_DH-like_C_sf"/>
</dbReference>